<protein>
    <submittedName>
        <fullName evidence="1">Uncharacterized protein</fullName>
    </submittedName>
</protein>
<dbReference type="AlphaFoldDB" id="A0A0F9MU65"/>
<dbReference type="EMBL" id="LAZR01004199">
    <property type="protein sequence ID" value="KKN10835.1"/>
    <property type="molecule type" value="Genomic_DNA"/>
</dbReference>
<evidence type="ECO:0000313" key="1">
    <source>
        <dbReference type="EMBL" id="KKN10835.1"/>
    </source>
</evidence>
<reference evidence="1" key="1">
    <citation type="journal article" date="2015" name="Nature">
        <title>Complex archaea that bridge the gap between prokaryotes and eukaryotes.</title>
        <authorList>
            <person name="Spang A."/>
            <person name="Saw J.H."/>
            <person name="Jorgensen S.L."/>
            <person name="Zaremba-Niedzwiedzka K."/>
            <person name="Martijn J."/>
            <person name="Lind A.E."/>
            <person name="van Eijk R."/>
            <person name="Schleper C."/>
            <person name="Guy L."/>
            <person name="Ettema T.J."/>
        </authorList>
    </citation>
    <scope>NUCLEOTIDE SEQUENCE</scope>
</reference>
<accession>A0A0F9MU65</accession>
<proteinExistence type="predicted"/>
<comment type="caution">
    <text evidence="1">The sequence shown here is derived from an EMBL/GenBank/DDBJ whole genome shotgun (WGS) entry which is preliminary data.</text>
</comment>
<name>A0A0F9MU65_9ZZZZ</name>
<organism evidence="1">
    <name type="scientific">marine sediment metagenome</name>
    <dbReference type="NCBI Taxonomy" id="412755"/>
    <lineage>
        <taxon>unclassified sequences</taxon>
        <taxon>metagenomes</taxon>
        <taxon>ecological metagenomes</taxon>
    </lineage>
</organism>
<gene>
    <name evidence="1" type="ORF">LCGC14_1032640</name>
</gene>
<sequence length="90" mass="10576">MGQQQIREKKLDGVVGNYKAIRECLTGLTDIFNFSFNEKDAFRQAGIDNLKILHINILAVLRKSYTPREVRIRMREIEFDEKEAEIVFPF</sequence>